<feature type="binding site" evidence="8">
    <location>
        <position position="19"/>
    </location>
    <ligand>
        <name>ATP</name>
        <dbReference type="ChEBI" id="CHEBI:30616"/>
    </ligand>
</feature>
<feature type="binding site" evidence="8">
    <location>
        <begin position="219"/>
        <end position="225"/>
    </location>
    <ligand>
        <name>ATP</name>
        <dbReference type="ChEBI" id="CHEBI:30616"/>
    </ligand>
</feature>
<dbReference type="Gene3D" id="3.40.1160.10">
    <property type="entry name" value="Acetylglutamate kinase-like"/>
    <property type="match status" value="1"/>
</dbReference>
<feature type="binding site" evidence="8">
    <location>
        <position position="146"/>
    </location>
    <ligand>
        <name>substrate</name>
    </ligand>
</feature>
<comment type="caution">
    <text evidence="8">Lacks conserved residue(s) required for the propagation of feature annotation.</text>
</comment>
<evidence type="ECO:0000256" key="1">
    <source>
        <dbReference type="ARBA" id="ARBA00022490"/>
    </source>
</evidence>
<dbReference type="EMBL" id="CP036275">
    <property type="protein sequence ID" value="QDU37760.1"/>
    <property type="molecule type" value="Genomic_DNA"/>
</dbReference>
<dbReference type="PROSITE" id="PS50890">
    <property type="entry name" value="PUA"/>
    <property type="match status" value="1"/>
</dbReference>
<dbReference type="CDD" id="cd04242">
    <property type="entry name" value="AAK_G5K_ProB"/>
    <property type="match status" value="1"/>
</dbReference>
<comment type="subcellular location">
    <subcellularLocation>
        <location evidence="8">Cytoplasm</location>
    </subcellularLocation>
</comment>
<feature type="binding site" evidence="8">
    <location>
        <position position="158"/>
    </location>
    <ligand>
        <name>substrate</name>
    </ligand>
</feature>
<feature type="domain" description="PUA" evidence="9">
    <location>
        <begin position="285"/>
        <end position="369"/>
    </location>
</feature>
<dbReference type="GO" id="GO:0005524">
    <property type="term" value="F:ATP binding"/>
    <property type="evidence" value="ECO:0007669"/>
    <property type="project" value="UniProtKB-KW"/>
</dbReference>
<sequence length="377" mass="40849">MANLVRREVVESARTIVVKVGTNVLTRPDDTLDLSRIASLSDQIHRVRQTGRQVVLVSSGAVGAGLSILGLKKRPDDLAHLQAAAASGQAHLIHLYNEAFQRFGTHAAQILVTANDFKNRSRYLNVRNTINTLFEYGVVPIINENDTVSINEIKFGDNDRLAAMVTNLLHDPLLVILSIVDGLYDRDPSDPQAQHIPLVESWDDELMGMASDQQSTRGTGGMKSKLDAVRTATAVGECVIIANGTDPQVLDRILDGDEVGTLFLAKGTSVPAWKRWIGFTVPPRGKVTIDTGAVRAIEEQGRSLLAIGIAGVEGEFDRGSVVALVDPQGRELARGLTNYDAQTVRKIAGKRSAAISELLGGVRYAEVIHRDNLVLTR</sequence>
<evidence type="ECO:0000256" key="3">
    <source>
        <dbReference type="ARBA" id="ARBA00022650"/>
    </source>
</evidence>
<dbReference type="CDD" id="cd21157">
    <property type="entry name" value="PUA_G5K"/>
    <property type="match status" value="1"/>
</dbReference>
<evidence type="ECO:0000256" key="5">
    <source>
        <dbReference type="ARBA" id="ARBA00022741"/>
    </source>
</evidence>
<dbReference type="InterPro" id="IPR015947">
    <property type="entry name" value="PUA-like_sf"/>
</dbReference>
<keyword evidence="7 8" id="KW-0067">ATP-binding</keyword>
<dbReference type="GO" id="GO:0055129">
    <property type="term" value="P:L-proline biosynthetic process"/>
    <property type="evidence" value="ECO:0007669"/>
    <property type="project" value="UniProtKB-UniRule"/>
</dbReference>
<evidence type="ECO:0000256" key="6">
    <source>
        <dbReference type="ARBA" id="ARBA00022777"/>
    </source>
</evidence>
<dbReference type="InterPro" id="IPR002478">
    <property type="entry name" value="PUA"/>
</dbReference>
<dbReference type="PRINTS" id="PR00474">
    <property type="entry name" value="GLU5KINASE"/>
</dbReference>
<dbReference type="InterPro" id="IPR001048">
    <property type="entry name" value="Asp/Glu/Uridylate_kinase"/>
</dbReference>
<comment type="similarity">
    <text evidence="8">Belongs to the glutamate 5-kinase family.</text>
</comment>
<dbReference type="UniPathway" id="UPA00098">
    <property type="reaction ID" value="UER00359"/>
</dbReference>
<keyword evidence="4 8" id="KW-0808">Transferase</keyword>
<dbReference type="GO" id="GO:0004349">
    <property type="term" value="F:glutamate 5-kinase activity"/>
    <property type="evidence" value="ECO:0007669"/>
    <property type="project" value="UniProtKB-UniRule"/>
</dbReference>
<evidence type="ECO:0000256" key="2">
    <source>
        <dbReference type="ARBA" id="ARBA00022605"/>
    </source>
</evidence>
<dbReference type="HAMAP" id="MF_00456">
    <property type="entry name" value="ProB"/>
    <property type="match status" value="1"/>
</dbReference>
<evidence type="ECO:0000313" key="11">
    <source>
        <dbReference type="Proteomes" id="UP000320496"/>
    </source>
</evidence>
<proteinExistence type="inferred from homology"/>
<accession>A0A517Z5I8</accession>
<dbReference type="SUPFAM" id="SSF88697">
    <property type="entry name" value="PUA domain-like"/>
    <property type="match status" value="1"/>
</dbReference>
<dbReference type="SUPFAM" id="SSF53633">
    <property type="entry name" value="Carbamate kinase-like"/>
    <property type="match status" value="1"/>
</dbReference>
<dbReference type="GO" id="GO:0005829">
    <property type="term" value="C:cytosol"/>
    <property type="evidence" value="ECO:0007669"/>
    <property type="project" value="TreeGrafter"/>
</dbReference>
<dbReference type="Proteomes" id="UP000320496">
    <property type="component" value="Chromosome"/>
</dbReference>
<dbReference type="InterPro" id="IPR001057">
    <property type="entry name" value="Glu/AcGlu_kinase"/>
</dbReference>
<dbReference type="GO" id="GO:0003723">
    <property type="term" value="F:RNA binding"/>
    <property type="evidence" value="ECO:0007669"/>
    <property type="project" value="InterPro"/>
</dbReference>
<evidence type="ECO:0000256" key="8">
    <source>
        <dbReference type="HAMAP-Rule" id="MF_00456"/>
    </source>
</evidence>
<dbReference type="PANTHER" id="PTHR43654:SF1">
    <property type="entry name" value="ISOPENTENYL PHOSPHATE KINASE"/>
    <property type="match status" value="1"/>
</dbReference>
<dbReference type="FunFam" id="2.30.130.10:FF:000007">
    <property type="entry name" value="Glutamate 5-kinase"/>
    <property type="match status" value="1"/>
</dbReference>
<dbReference type="Pfam" id="PF01472">
    <property type="entry name" value="PUA"/>
    <property type="match status" value="1"/>
</dbReference>
<organism evidence="10 11">
    <name type="scientific">Maioricimonas rarisocia</name>
    <dbReference type="NCBI Taxonomy" id="2528026"/>
    <lineage>
        <taxon>Bacteria</taxon>
        <taxon>Pseudomonadati</taxon>
        <taxon>Planctomycetota</taxon>
        <taxon>Planctomycetia</taxon>
        <taxon>Planctomycetales</taxon>
        <taxon>Planctomycetaceae</taxon>
        <taxon>Maioricimonas</taxon>
    </lineage>
</organism>
<comment type="catalytic activity">
    <reaction evidence="8">
        <text>L-glutamate + ATP = L-glutamyl 5-phosphate + ADP</text>
        <dbReference type="Rhea" id="RHEA:14877"/>
        <dbReference type="ChEBI" id="CHEBI:29985"/>
        <dbReference type="ChEBI" id="CHEBI:30616"/>
        <dbReference type="ChEBI" id="CHEBI:58274"/>
        <dbReference type="ChEBI" id="CHEBI:456216"/>
        <dbReference type="EC" id="2.7.2.11"/>
    </reaction>
</comment>
<reference evidence="10 11" key="1">
    <citation type="submission" date="2019-02" db="EMBL/GenBank/DDBJ databases">
        <title>Deep-cultivation of Planctomycetes and their phenomic and genomic characterization uncovers novel biology.</title>
        <authorList>
            <person name="Wiegand S."/>
            <person name="Jogler M."/>
            <person name="Boedeker C."/>
            <person name="Pinto D."/>
            <person name="Vollmers J."/>
            <person name="Rivas-Marin E."/>
            <person name="Kohn T."/>
            <person name="Peeters S.H."/>
            <person name="Heuer A."/>
            <person name="Rast P."/>
            <person name="Oberbeckmann S."/>
            <person name="Bunk B."/>
            <person name="Jeske O."/>
            <person name="Meyerdierks A."/>
            <person name="Storesund J.E."/>
            <person name="Kallscheuer N."/>
            <person name="Luecker S."/>
            <person name="Lage O.M."/>
            <person name="Pohl T."/>
            <person name="Merkel B.J."/>
            <person name="Hornburger P."/>
            <person name="Mueller R.-W."/>
            <person name="Bruemmer F."/>
            <person name="Labrenz M."/>
            <person name="Spormann A.M."/>
            <person name="Op den Camp H."/>
            <person name="Overmann J."/>
            <person name="Amann R."/>
            <person name="Jetten M.S.M."/>
            <person name="Mascher T."/>
            <person name="Medema M.H."/>
            <person name="Devos D.P."/>
            <person name="Kaster A.-K."/>
            <person name="Ovreas L."/>
            <person name="Rohde M."/>
            <person name="Galperin M.Y."/>
            <person name="Jogler C."/>
        </authorList>
    </citation>
    <scope>NUCLEOTIDE SEQUENCE [LARGE SCALE GENOMIC DNA]</scope>
    <source>
        <strain evidence="10 11">Mal4</strain>
    </source>
</reference>
<keyword evidence="2 8" id="KW-0028">Amino-acid biosynthesis</keyword>
<keyword evidence="3 8" id="KW-0641">Proline biosynthesis</keyword>
<evidence type="ECO:0000259" key="9">
    <source>
        <dbReference type="SMART" id="SM00359"/>
    </source>
</evidence>
<dbReference type="SMART" id="SM00359">
    <property type="entry name" value="PUA"/>
    <property type="match status" value="1"/>
</dbReference>
<dbReference type="PIRSF" id="PIRSF000729">
    <property type="entry name" value="GK"/>
    <property type="match status" value="1"/>
</dbReference>
<keyword evidence="6 8" id="KW-0418">Kinase</keyword>
<dbReference type="InterPro" id="IPR005715">
    <property type="entry name" value="Glu_5kinase/COase_Synthase"/>
</dbReference>
<name>A0A517Z5I8_9PLAN</name>
<dbReference type="FunFam" id="3.40.1160.10:FF:000018">
    <property type="entry name" value="Glutamate 5-kinase"/>
    <property type="match status" value="1"/>
</dbReference>
<dbReference type="AlphaFoldDB" id="A0A517Z5I8"/>
<protein>
    <recommendedName>
        <fullName evidence="8">Glutamate 5-kinase</fullName>
        <ecNumber evidence="8">2.7.2.11</ecNumber>
    </recommendedName>
    <alternativeName>
        <fullName evidence="8">Gamma-glutamyl kinase</fullName>
        <shortName evidence="8">GK</shortName>
    </alternativeName>
</protein>
<evidence type="ECO:0000256" key="7">
    <source>
        <dbReference type="ARBA" id="ARBA00022840"/>
    </source>
</evidence>
<comment type="pathway">
    <text evidence="8">Amino-acid biosynthesis; L-proline biosynthesis; L-glutamate 5-semialdehyde from L-glutamate: step 1/2.</text>
</comment>
<evidence type="ECO:0000256" key="4">
    <source>
        <dbReference type="ARBA" id="ARBA00022679"/>
    </source>
</evidence>
<dbReference type="NCBIfam" id="TIGR01027">
    <property type="entry name" value="proB"/>
    <property type="match status" value="1"/>
</dbReference>
<dbReference type="InterPro" id="IPR036974">
    <property type="entry name" value="PUA_sf"/>
</dbReference>
<keyword evidence="1 8" id="KW-0963">Cytoplasm</keyword>
<evidence type="ECO:0000313" key="10">
    <source>
        <dbReference type="EMBL" id="QDU37760.1"/>
    </source>
</evidence>
<feature type="binding site" evidence="8">
    <location>
        <position position="59"/>
    </location>
    <ligand>
        <name>substrate</name>
    </ligand>
</feature>
<keyword evidence="11" id="KW-1185">Reference proteome</keyword>
<dbReference type="Pfam" id="PF00696">
    <property type="entry name" value="AA_kinase"/>
    <property type="match status" value="1"/>
</dbReference>
<dbReference type="RefSeq" id="WP_145368945.1">
    <property type="nucleotide sequence ID" value="NZ_CP036275.1"/>
</dbReference>
<dbReference type="EC" id="2.7.2.11" evidence="8"/>
<keyword evidence="5 8" id="KW-0547">Nucleotide-binding</keyword>
<dbReference type="InterPro" id="IPR011529">
    <property type="entry name" value="Glu_5kinase"/>
</dbReference>
<dbReference type="PANTHER" id="PTHR43654">
    <property type="entry name" value="GLUTAMATE 5-KINASE"/>
    <property type="match status" value="1"/>
</dbReference>
<dbReference type="InterPro" id="IPR041739">
    <property type="entry name" value="G5K_ProB"/>
</dbReference>
<dbReference type="KEGG" id="mri:Mal4_20770"/>
<dbReference type="InterPro" id="IPR036393">
    <property type="entry name" value="AceGlu_kinase-like_sf"/>
</dbReference>
<dbReference type="Gene3D" id="2.30.130.10">
    <property type="entry name" value="PUA domain"/>
    <property type="match status" value="1"/>
</dbReference>
<dbReference type="OrthoDB" id="9804434at2"/>
<comment type="function">
    <text evidence="8">Catalyzes the transfer of a phosphate group to glutamate to form L-glutamate 5-phosphate.</text>
</comment>
<gene>
    <name evidence="8 10" type="primary">proB</name>
    <name evidence="10" type="ORF">Mal4_20770</name>
</gene>